<evidence type="ECO:0000313" key="11">
    <source>
        <dbReference type="Proteomes" id="UP001597252"/>
    </source>
</evidence>
<keyword evidence="8" id="KW-1133">Transmembrane helix</keyword>
<dbReference type="PRINTS" id="PR00344">
    <property type="entry name" value="BCTRLSENSOR"/>
</dbReference>
<dbReference type="InterPro" id="IPR035965">
    <property type="entry name" value="PAS-like_dom_sf"/>
</dbReference>
<evidence type="ECO:0000256" key="3">
    <source>
        <dbReference type="ARBA" id="ARBA00012438"/>
    </source>
</evidence>
<evidence type="ECO:0000256" key="1">
    <source>
        <dbReference type="ARBA" id="ARBA00000085"/>
    </source>
</evidence>
<dbReference type="InterPro" id="IPR036890">
    <property type="entry name" value="HATPase_C_sf"/>
</dbReference>
<dbReference type="Gene3D" id="1.10.287.130">
    <property type="match status" value="1"/>
</dbReference>
<dbReference type="SUPFAM" id="SSF55874">
    <property type="entry name" value="ATPase domain of HSP90 chaperone/DNA topoisomerase II/histidine kinase"/>
    <property type="match status" value="1"/>
</dbReference>
<organism evidence="10 11">
    <name type="scientific">Lacticaseibacillus baoqingensis</name>
    <dbReference type="NCBI Taxonomy" id="2486013"/>
    <lineage>
        <taxon>Bacteria</taxon>
        <taxon>Bacillati</taxon>
        <taxon>Bacillota</taxon>
        <taxon>Bacilli</taxon>
        <taxon>Lactobacillales</taxon>
        <taxon>Lactobacillaceae</taxon>
        <taxon>Lacticaseibacillus</taxon>
    </lineage>
</organism>
<dbReference type="Proteomes" id="UP001597252">
    <property type="component" value="Unassembled WGS sequence"/>
</dbReference>
<dbReference type="EMBL" id="JBHTON010000004">
    <property type="protein sequence ID" value="MFD1483978.1"/>
    <property type="molecule type" value="Genomic_DNA"/>
</dbReference>
<feature type="domain" description="Histidine kinase" evidence="9">
    <location>
        <begin position="336"/>
        <end position="550"/>
    </location>
</feature>
<dbReference type="Gene3D" id="3.30.565.10">
    <property type="entry name" value="Histidine kinase-like ATPase, C-terminal domain"/>
    <property type="match status" value="1"/>
</dbReference>
<keyword evidence="7" id="KW-0902">Two-component regulatory system</keyword>
<dbReference type="RefSeq" id="WP_125749538.1">
    <property type="nucleotide sequence ID" value="NZ_JBHTON010000004.1"/>
</dbReference>
<gene>
    <name evidence="10" type="primary">pnpS</name>
    <name evidence="10" type="ORF">ACFQ5J_01775</name>
</gene>
<keyword evidence="6 10" id="KW-0418">Kinase</keyword>
<keyword evidence="4" id="KW-0597">Phosphoprotein</keyword>
<feature type="transmembrane region" description="Helical" evidence="8">
    <location>
        <begin position="135"/>
        <end position="154"/>
    </location>
</feature>
<dbReference type="InterPro" id="IPR004358">
    <property type="entry name" value="Sig_transdc_His_kin-like_C"/>
</dbReference>
<dbReference type="InterPro" id="IPR005467">
    <property type="entry name" value="His_kinase_dom"/>
</dbReference>
<dbReference type="Pfam" id="PF02518">
    <property type="entry name" value="HATPase_c"/>
    <property type="match status" value="1"/>
</dbReference>
<dbReference type="InterPro" id="IPR036097">
    <property type="entry name" value="HisK_dim/P_sf"/>
</dbReference>
<dbReference type="InterPro" id="IPR050351">
    <property type="entry name" value="BphY/WalK/GraS-like"/>
</dbReference>
<evidence type="ECO:0000259" key="9">
    <source>
        <dbReference type="PROSITE" id="PS50109"/>
    </source>
</evidence>
<dbReference type="EC" id="2.7.13.3" evidence="3"/>
<dbReference type="Gene3D" id="3.30.450.20">
    <property type="entry name" value="PAS domain"/>
    <property type="match status" value="1"/>
</dbReference>
<dbReference type="Pfam" id="PF00512">
    <property type="entry name" value="HisKA"/>
    <property type="match status" value="1"/>
</dbReference>
<dbReference type="CDD" id="cd00082">
    <property type="entry name" value="HisKA"/>
    <property type="match status" value="1"/>
</dbReference>
<dbReference type="GO" id="GO:0016301">
    <property type="term" value="F:kinase activity"/>
    <property type="evidence" value="ECO:0007669"/>
    <property type="project" value="UniProtKB-KW"/>
</dbReference>
<keyword evidence="11" id="KW-1185">Reference proteome</keyword>
<dbReference type="InterPro" id="IPR003594">
    <property type="entry name" value="HATPase_dom"/>
</dbReference>
<dbReference type="PROSITE" id="PS50109">
    <property type="entry name" value="HIS_KIN"/>
    <property type="match status" value="1"/>
</dbReference>
<comment type="subcellular location">
    <subcellularLocation>
        <location evidence="2">Membrane</location>
    </subcellularLocation>
</comment>
<sequence length="550" mass="61338">MSSRINRQVIWSSLLAIAGFFIIIVGVDRLLYHQQTAHLKAVYQTYLDLDEKASATLAKDQAVVITPLVGKPQTQRQKLMQDLIDRERTIVGRQPVVVRVGQTNEQLYIAERQHNHFVGLWQPKATLARVAPTTMVWFTSGYWLVMCGLLVWSLRRHRYWTGHVATMTHNIARIRTEHNVSPIILTPGSPFLAMGTEINRLEQTVAHLRQKVLLRQASFDRLIDHLPQGVMLIDADRNVLLSNQAMATFVGHPIAPDEHNYLDDVKTYGLARMIEHTFRNQKSHHKEMTMLNTQLSVDANVIALKAHADREQVLVILYDVTYLRQVEQMQLDFVGNVSHELKTPVTAISGFAETLLAGAKDDPATLEQFLTIIHDESTRLTQLITDILTLSRPSDAPAKHTAVDLAGLVKQALTSLAEPIAEKALTVDVAIPETLTIQSDDVKLSQVVRNLLNNAVFYNREQGTVTVTATTADHQLTLKVADTGIGIATDDQQRIFQRFYRVDKARSRHNGGTGLGLAIVAEMVQQLGGDIDLHSQVGVGTTFTVTLPLA</sequence>
<dbReference type="SUPFAM" id="SSF47384">
    <property type="entry name" value="Homodimeric domain of signal transducing histidine kinase"/>
    <property type="match status" value="1"/>
</dbReference>
<evidence type="ECO:0000256" key="2">
    <source>
        <dbReference type="ARBA" id="ARBA00004370"/>
    </source>
</evidence>
<comment type="caution">
    <text evidence="10">The sequence shown here is derived from an EMBL/GenBank/DDBJ whole genome shotgun (WGS) entry which is preliminary data.</text>
</comment>
<evidence type="ECO:0000256" key="8">
    <source>
        <dbReference type="SAM" id="Phobius"/>
    </source>
</evidence>
<reference evidence="11" key="1">
    <citation type="journal article" date="2019" name="Int. J. Syst. Evol. Microbiol.">
        <title>The Global Catalogue of Microorganisms (GCM) 10K type strain sequencing project: providing services to taxonomists for standard genome sequencing and annotation.</title>
        <authorList>
            <consortium name="The Broad Institute Genomics Platform"/>
            <consortium name="The Broad Institute Genome Sequencing Center for Infectious Disease"/>
            <person name="Wu L."/>
            <person name="Ma J."/>
        </authorList>
    </citation>
    <scope>NUCLEOTIDE SEQUENCE [LARGE SCALE GENOMIC DNA]</scope>
    <source>
        <strain evidence="11">CCM 8903</strain>
    </source>
</reference>
<dbReference type="SUPFAM" id="SSF55785">
    <property type="entry name" value="PYP-like sensor domain (PAS domain)"/>
    <property type="match status" value="1"/>
</dbReference>
<name>A0ABW4E3V3_9LACO</name>
<comment type="catalytic activity">
    <reaction evidence="1">
        <text>ATP + protein L-histidine = ADP + protein N-phospho-L-histidine.</text>
        <dbReference type="EC" id="2.7.13.3"/>
    </reaction>
</comment>
<evidence type="ECO:0000256" key="6">
    <source>
        <dbReference type="ARBA" id="ARBA00022777"/>
    </source>
</evidence>
<keyword evidence="8" id="KW-0812">Transmembrane</keyword>
<dbReference type="PANTHER" id="PTHR45453:SF1">
    <property type="entry name" value="PHOSPHATE REGULON SENSOR PROTEIN PHOR"/>
    <property type="match status" value="1"/>
</dbReference>
<dbReference type="PANTHER" id="PTHR45453">
    <property type="entry name" value="PHOSPHATE REGULON SENSOR PROTEIN PHOR"/>
    <property type="match status" value="1"/>
</dbReference>
<evidence type="ECO:0000256" key="7">
    <source>
        <dbReference type="ARBA" id="ARBA00023012"/>
    </source>
</evidence>
<protein>
    <recommendedName>
        <fullName evidence="3">histidine kinase</fullName>
        <ecNumber evidence="3">2.7.13.3</ecNumber>
    </recommendedName>
</protein>
<dbReference type="NCBIfam" id="NF046044">
    <property type="entry name" value="PnpS"/>
    <property type="match status" value="1"/>
</dbReference>
<keyword evidence="5" id="KW-0808">Transferase</keyword>
<keyword evidence="8" id="KW-0472">Membrane</keyword>
<evidence type="ECO:0000256" key="5">
    <source>
        <dbReference type="ARBA" id="ARBA00022679"/>
    </source>
</evidence>
<dbReference type="InterPro" id="IPR003661">
    <property type="entry name" value="HisK_dim/P_dom"/>
</dbReference>
<accession>A0ABW4E3V3</accession>
<feature type="transmembrane region" description="Helical" evidence="8">
    <location>
        <begin position="9"/>
        <end position="27"/>
    </location>
</feature>
<evidence type="ECO:0000256" key="4">
    <source>
        <dbReference type="ARBA" id="ARBA00022553"/>
    </source>
</evidence>
<dbReference type="SMART" id="SM00388">
    <property type="entry name" value="HisKA"/>
    <property type="match status" value="1"/>
</dbReference>
<evidence type="ECO:0000313" key="10">
    <source>
        <dbReference type="EMBL" id="MFD1483978.1"/>
    </source>
</evidence>
<dbReference type="SMART" id="SM00387">
    <property type="entry name" value="HATPase_c"/>
    <property type="match status" value="1"/>
</dbReference>
<proteinExistence type="predicted"/>